<evidence type="ECO:0000313" key="3">
    <source>
        <dbReference type="Proteomes" id="UP000245712"/>
    </source>
</evidence>
<reference evidence="2 3" key="1">
    <citation type="submission" date="2018-05" db="EMBL/GenBank/DDBJ databases">
        <title>Genomic Encyclopedia of Type Strains, Phase IV (KMG-V): Genome sequencing to study the core and pangenomes of soil and plant-associated prokaryotes.</title>
        <authorList>
            <person name="Whitman W."/>
        </authorList>
    </citation>
    <scope>NUCLEOTIDE SEQUENCE [LARGE SCALE GENOMIC DNA]</scope>
    <source>
        <strain evidence="2 3">SCZa-39</strain>
    </source>
</reference>
<sequence length="124" mass="13276">MRQAAAKARKAAQSTTQTQARTAPANVRLDISHLSVEGYTAAQHARFMRTLEAALRTLAAQPRDWSSLAASGAQHLAHVAPLTVRPGSTPEEAARELARRLFARLPAQTTADTAATAATERRHA</sequence>
<organism evidence="2 3">
    <name type="scientific">Paraburkholderia unamae</name>
    <dbReference type="NCBI Taxonomy" id="219649"/>
    <lineage>
        <taxon>Bacteria</taxon>
        <taxon>Pseudomonadati</taxon>
        <taxon>Pseudomonadota</taxon>
        <taxon>Betaproteobacteria</taxon>
        <taxon>Burkholderiales</taxon>
        <taxon>Burkholderiaceae</taxon>
        <taxon>Paraburkholderia</taxon>
    </lineage>
</organism>
<feature type="compositionally biased region" description="Low complexity" evidence="1">
    <location>
        <begin position="104"/>
        <end position="118"/>
    </location>
</feature>
<name>A0ABX5KX38_9BURK</name>
<dbReference type="EMBL" id="QEOB01000004">
    <property type="protein sequence ID" value="PVX85135.1"/>
    <property type="molecule type" value="Genomic_DNA"/>
</dbReference>
<protein>
    <submittedName>
        <fullName evidence="2">Uncharacterized protein</fullName>
    </submittedName>
</protein>
<evidence type="ECO:0000313" key="2">
    <source>
        <dbReference type="EMBL" id="PVX85135.1"/>
    </source>
</evidence>
<gene>
    <name evidence="2" type="ORF">C7402_104379</name>
</gene>
<dbReference type="Proteomes" id="UP000245712">
    <property type="component" value="Unassembled WGS sequence"/>
</dbReference>
<keyword evidence="3" id="KW-1185">Reference proteome</keyword>
<feature type="region of interest" description="Disordered" evidence="1">
    <location>
        <begin position="1"/>
        <end position="24"/>
    </location>
</feature>
<feature type="compositionally biased region" description="Low complexity" evidence="1">
    <location>
        <begin position="1"/>
        <end position="23"/>
    </location>
</feature>
<dbReference type="RefSeq" id="WP_116610706.1">
    <property type="nucleotide sequence ID" value="NZ_QEOB01000004.1"/>
</dbReference>
<evidence type="ECO:0000256" key="1">
    <source>
        <dbReference type="SAM" id="MobiDB-lite"/>
    </source>
</evidence>
<comment type="caution">
    <text evidence="2">The sequence shown here is derived from an EMBL/GenBank/DDBJ whole genome shotgun (WGS) entry which is preliminary data.</text>
</comment>
<feature type="region of interest" description="Disordered" evidence="1">
    <location>
        <begin position="104"/>
        <end position="124"/>
    </location>
</feature>
<proteinExistence type="predicted"/>
<accession>A0ABX5KX38</accession>